<organism evidence="1 2">
    <name type="scientific">Candidatus Lokiarchaeum ossiferum</name>
    <dbReference type="NCBI Taxonomy" id="2951803"/>
    <lineage>
        <taxon>Archaea</taxon>
        <taxon>Promethearchaeati</taxon>
        <taxon>Promethearchaeota</taxon>
        <taxon>Promethearchaeia</taxon>
        <taxon>Promethearchaeales</taxon>
        <taxon>Promethearchaeaceae</taxon>
        <taxon>Candidatus Lokiarchaeum</taxon>
    </lineage>
</organism>
<dbReference type="Proteomes" id="UP001208689">
    <property type="component" value="Chromosome"/>
</dbReference>
<evidence type="ECO:0000313" key="2">
    <source>
        <dbReference type="Proteomes" id="UP001208689"/>
    </source>
</evidence>
<proteinExistence type="predicted"/>
<reference evidence="1" key="1">
    <citation type="submission" date="2022-09" db="EMBL/GenBank/DDBJ databases">
        <title>Actin cytoskeleton and complex cell architecture in an #Asgard archaeon.</title>
        <authorList>
            <person name="Ponce Toledo R.I."/>
            <person name="Schleper C."/>
            <person name="Rodrigues Oliveira T."/>
            <person name="Wollweber F."/>
            <person name="Xu J."/>
            <person name="Rittmann S."/>
            <person name="Klingl A."/>
            <person name="Pilhofer M."/>
        </authorList>
    </citation>
    <scope>NUCLEOTIDE SEQUENCE</scope>
    <source>
        <strain evidence="1">B-35</strain>
    </source>
</reference>
<dbReference type="EMBL" id="CP104013">
    <property type="protein sequence ID" value="UYP45887.1"/>
    <property type="molecule type" value="Genomic_DNA"/>
</dbReference>
<protein>
    <recommendedName>
        <fullName evidence="3">DUF86 domain-containing protein</fullName>
    </recommendedName>
</protein>
<name>A0ABY6HQW2_9ARCH</name>
<keyword evidence="2" id="KW-1185">Reference proteome</keyword>
<sequence>MPKNSIPNDINYFNHIISKYEDLLNGELKDVFLRYAIKEAFLITELFQSLGKDEITTNDICNNIAILINSLYDIETFHHNTYTELNDDQRLVLHEQMNSLITLEEEK</sequence>
<evidence type="ECO:0008006" key="3">
    <source>
        <dbReference type="Google" id="ProtNLM"/>
    </source>
</evidence>
<accession>A0ABY6HQW2</accession>
<gene>
    <name evidence="1" type="ORF">NEF87_002172</name>
</gene>
<evidence type="ECO:0000313" key="1">
    <source>
        <dbReference type="EMBL" id="UYP45887.1"/>
    </source>
</evidence>